<dbReference type="PROSITE" id="PS51257">
    <property type="entry name" value="PROKAR_LIPOPROTEIN"/>
    <property type="match status" value="1"/>
</dbReference>
<evidence type="ECO:0008006" key="4">
    <source>
        <dbReference type="Google" id="ProtNLM"/>
    </source>
</evidence>
<protein>
    <recommendedName>
        <fullName evidence="4">Lipoprotein</fullName>
    </recommendedName>
</protein>
<evidence type="ECO:0000313" key="3">
    <source>
        <dbReference type="Proteomes" id="UP001139411"/>
    </source>
</evidence>
<dbReference type="EMBL" id="JAKFFV010000012">
    <property type="protein sequence ID" value="MCF2500712.1"/>
    <property type="molecule type" value="Genomic_DNA"/>
</dbReference>
<proteinExistence type="predicted"/>
<dbReference type="AlphaFoldDB" id="A0A9X1QHQ3"/>
<sequence length="128" mass="14746">MRAFMAYASTLFLFSLISSCNDKFYKEKYDVEMLFTNKTDSTIAEIKIDGANGAKVWTFKNVQQGKTEKIIFNIMRELKVPEGGFMLTASLNDTDSIYLNTGYFTNWSYQGPLPAKFNIYKNRIDEVK</sequence>
<accession>A0A9X1QHQ3</accession>
<evidence type="ECO:0000256" key="1">
    <source>
        <dbReference type="SAM" id="SignalP"/>
    </source>
</evidence>
<evidence type="ECO:0000313" key="2">
    <source>
        <dbReference type="EMBL" id="MCF2500712.1"/>
    </source>
</evidence>
<organism evidence="2 3">
    <name type="scientific">Dyadobacter chenhuakuii</name>
    <dbReference type="NCBI Taxonomy" id="2909339"/>
    <lineage>
        <taxon>Bacteria</taxon>
        <taxon>Pseudomonadati</taxon>
        <taxon>Bacteroidota</taxon>
        <taxon>Cytophagia</taxon>
        <taxon>Cytophagales</taxon>
        <taxon>Spirosomataceae</taxon>
        <taxon>Dyadobacter</taxon>
    </lineage>
</organism>
<feature type="chain" id="PRO_5040862763" description="Lipoprotein" evidence="1">
    <location>
        <begin position="21"/>
        <end position="128"/>
    </location>
</feature>
<dbReference type="Proteomes" id="UP001139411">
    <property type="component" value="Unassembled WGS sequence"/>
</dbReference>
<feature type="signal peptide" evidence="1">
    <location>
        <begin position="1"/>
        <end position="20"/>
    </location>
</feature>
<reference evidence="2" key="1">
    <citation type="submission" date="2022-01" db="EMBL/GenBank/DDBJ databases">
        <title>Novel species in genus Dyadobacter.</title>
        <authorList>
            <person name="Ma C."/>
        </authorList>
    </citation>
    <scope>NUCLEOTIDE SEQUENCE</scope>
    <source>
        <strain evidence="2">CY357</strain>
    </source>
</reference>
<name>A0A9X1QHQ3_9BACT</name>
<comment type="caution">
    <text evidence="2">The sequence shown here is derived from an EMBL/GenBank/DDBJ whole genome shotgun (WGS) entry which is preliminary data.</text>
</comment>
<gene>
    <name evidence="2" type="ORF">L0661_20495</name>
</gene>
<keyword evidence="1" id="KW-0732">Signal</keyword>